<evidence type="ECO:0000256" key="1">
    <source>
        <dbReference type="ARBA" id="ARBA00004196"/>
    </source>
</evidence>
<dbReference type="Proteomes" id="UP000706151">
    <property type="component" value="Unassembled WGS sequence"/>
</dbReference>
<dbReference type="PANTHER" id="PTHR30469">
    <property type="entry name" value="MULTIDRUG RESISTANCE PROTEIN MDTA"/>
    <property type="match status" value="1"/>
</dbReference>
<dbReference type="Pfam" id="PF25967">
    <property type="entry name" value="RND-MFP_C"/>
    <property type="match status" value="1"/>
</dbReference>
<dbReference type="Pfam" id="PF25917">
    <property type="entry name" value="BSH_RND"/>
    <property type="match status" value="1"/>
</dbReference>
<comment type="caution">
    <text evidence="8">The sequence shown here is derived from an EMBL/GenBank/DDBJ whole genome shotgun (WGS) entry which is preliminary data.</text>
</comment>
<feature type="signal peptide" evidence="4">
    <location>
        <begin position="1"/>
        <end position="31"/>
    </location>
</feature>
<dbReference type="GO" id="GO:0015562">
    <property type="term" value="F:efflux transmembrane transporter activity"/>
    <property type="evidence" value="ECO:0007669"/>
    <property type="project" value="TreeGrafter"/>
</dbReference>
<evidence type="ECO:0000259" key="7">
    <source>
        <dbReference type="Pfam" id="PF25967"/>
    </source>
</evidence>
<dbReference type="Gene3D" id="2.40.420.20">
    <property type="match status" value="1"/>
</dbReference>
<evidence type="ECO:0000259" key="5">
    <source>
        <dbReference type="Pfam" id="PF25917"/>
    </source>
</evidence>
<comment type="similarity">
    <text evidence="2">Belongs to the membrane fusion protein (MFP) (TC 8.A.1) family.</text>
</comment>
<evidence type="ECO:0000256" key="4">
    <source>
        <dbReference type="SAM" id="SignalP"/>
    </source>
</evidence>
<dbReference type="InterPro" id="IPR058625">
    <property type="entry name" value="MdtA-like_BSH"/>
</dbReference>
<keyword evidence="3" id="KW-0813">Transport</keyword>
<feature type="domain" description="Multidrug resistance protein MdtA-like barrel-sandwich hybrid" evidence="5">
    <location>
        <begin position="70"/>
        <end position="186"/>
    </location>
</feature>
<dbReference type="GO" id="GO:1990281">
    <property type="term" value="C:efflux pump complex"/>
    <property type="evidence" value="ECO:0007669"/>
    <property type="project" value="TreeGrafter"/>
</dbReference>
<dbReference type="SUPFAM" id="SSF111369">
    <property type="entry name" value="HlyD-like secretion proteins"/>
    <property type="match status" value="1"/>
</dbReference>
<organism evidence="8 9">
    <name type="scientific">Candidatus Accumulibacter affinis</name>
    <dbReference type="NCBI Taxonomy" id="2954384"/>
    <lineage>
        <taxon>Bacteria</taxon>
        <taxon>Pseudomonadati</taxon>
        <taxon>Pseudomonadota</taxon>
        <taxon>Betaproteobacteria</taxon>
        <taxon>Candidatus Accumulibacter</taxon>
    </lineage>
</organism>
<evidence type="ECO:0000256" key="2">
    <source>
        <dbReference type="ARBA" id="ARBA00009477"/>
    </source>
</evidence>
<dbReference type="Pfam" id="PF25954">
    <property type="entry name" value="Beta-barrel_RND_2"/>
    <property type="match status" value="1"/>
</dbReference>
<dbReference type="NCBIfam" id="TIGR01730">
    <property type="entry name" value="RND_mfp"/>
    <property type="match status" value="1"/>
</dbReference>
<dbReference type="PANTHER" id="PTHR30469:SF15">
    <property type="entry name" value="HLYD FAMILY OF SECRETION PROTEINS"/>
    <property type="match status" value="1"/>
</dbReference>
<dbReference type="EMBL" id="JADJOT010000010">
    <property type="protein sequence ID" value="MBK7955227.1"/>
    <property type="molecule type" value="Genomic_DNA"/>
</dbReference>
<dbReference type="InterPro" id="IPR058792">
    <property type="entry name" value="Beta-barrel_RND_2"/>
</dbReference>
<dbReference type="Gene3D" id="2.40.50.100">
    <property type="match status" value="1"/>
</dbReference>
<feature type="domain" description="CusB-like beta-barrel" evidence="6">
    <location>
        <begin position="197"/>
        <end position="268"/>
    </location>
</feature>
<dbReference type="PROSITE" id="PS51257">
    <property type="entry name" value="PROKAR_LIPOPROTEIN"/>
    <property type="match status" value="1"/>
</dbReference>
<keyword evidence="4" id="KW-0732">Signal</keyword>
<dbReference type="InterPro" id="IPR006143">
    <property type="entry name" value="RND_pump_MFP"/>
</dbReference>
<feature type="domain" description="Multidrug resistance protein MdtA-like C-terminal permuted SH3" evidence="7">
    <location>
        <begin position="278"/>
        <end position="335"/>
    </location>
</feature>
<reference evidence="8 9" key="1">
    <citation type="submission" date="2020-10" db="EMBL/GenBank/DDBJ databases">
        <title>Connecting structure to function with the recovery of over 1000 high-quality activated sludge metagenome-assembled genomes encoding full-length rRNA genes using long-read sequencing.</title>
        <authorList>
            <person name="Singleton C.M."/>
            <person name="Petriglieri F."/>
            <person name="Kristensen J.M."/>
            <person name="Kirkegaard R.H."/>
            <person name="Michaelsen T.Y."/>
            <person name="Andersen M.H."/>
            <person name="Karst S.M."/>
            <person name="Dueholm M.S."/>
            <person name="Nielsen P.H."/>
            <person name="Albertsen M."/>
        </authorList>
    </citation>
    <scope>NUCLEOTIDE SEQUENCE [LARGE SCALE GENOMIC DNA]</scope>
    <source>
        <strain evidence="8">Fred_18-Q3-R57-64_BAT3C.720</strain>
    </source>
</reference>
<evidence type="ECO:0000256" key="3">
    <source>
        <dbReference type="ARBA" id="ARBA00022448"/>
    </source>
</evidence>
<evidence type="ECO:0000313" key="8">
    <source>
        <dbReference type="EMBL" id="MBK7955227.1"/>
    </source>
</evidence>
<accession>A0A935W4K0</accession>
<dbReference type="InterPro" id="IPR058627">
    <property type="entry name" value="MdtA-like_C"/>
</dbReference>
<dbReference type="AlphaFoldDB" id="A0A935W4K0"/>
<dbReference type="Gene3D" id="2.40.30.170">
    <property type="match status" value="1"/>
</dbReference>
<sequence>MNLAFRGSTRRRLLALVAVLALLSGCGRQTAPPEAARPVLTQVVGETSGDEVLTYSGEVRSRYETALAFRIPGKITARLVDTGAMVRAGQVLARIDPADTALSAAATSAQLDLAAADLQRFRNLRERNFVSEAALDAKETTFKAARVQNDLARNQSSYTDLKADQPGVVGLISAEVGQVVAAGQTVMRLARADTLEVAIAIPEVRMPEVHALGAAEVSLWADAQASYAGTLREVSPIADPVTRTYAARVSIRDPDSRVLLGMTAKVRFLRPDGKARLTVPLTAIFQHDGRPALWVVNADQSVVLRPVSVASYREGTAVLAGGVEAGERVVVAGVHKLTNGDRIAVISQAKSLTAPPSESGQPGTSKQ</sequence>
<protein>
    <submittedName>
        <fullName evidence="8">Efflux RND transporter periplasmic adaptor subunit</fullName>
    </submittedName>
</protein>
<evidence type="ECO:0000313" key="9">
    <source>
        <dbReference type="Proteomes" id="UP000706151"/>
    </source>
</evidence>
<comment type="subcellular location">
    <subcellularLocation>
        <location evidence="1">Cell envelope</location>
    </subcellularLocation>
</comment>
<evidence type="ECO:0000259" key="6">
    <source>
        <dbReference type="Pfam" id="PF25954"/>
    </source>
</evidence>
<proteinExistence type="inferred from homology"/>
<gene>
    <name evidence="8" type="ORF">IPK02_15460</name>
</gene>
<feature type="chain" id="PRO_5036922271" evidence="4">
    <location>
        <begin position="32"/>
        <end position="367"/>
    </location>
</feature>
<name>A0A935W4K0_9PROT</name>